<evidence type="ECO:0008006" key="3">
    <source>
        <dbReference type="Google" id="ProtNLM"/>
    </source>
</evidence>
<dbReference type="EMBL" id="KQ086307">
    <property type="protein sequence ID" value="KLO05448.1"/>
    <property type="molecule type" value="Genomic_DNA"/>
</dbReference>
<dbReference type="Proteomes" id="UP000053477">
    <property type="component" value="Unassembled WGS sequence"/>
</dbReference>
<name>A0A0H2R7L6_9AGAM</name>
<accession>A0A0H2R7L6</accession>
<sequence>MENVVAIQTIQARMGTNRHSFTIDSFSVLRNLHNASVSLWPQLRVLSILKIALVVEDGYDEEAQINVLYILSGLLWDFARARMLQELELELTGFELGALCFLSEELADYKFTRLNRFASTTFPHSLLTPFLSINTTLEILNIGDVPCQGHCPLRLPNLNSLASVRCSAICAKAIIPGKPVYHARVMDVVRTRIDPETPSKMFRALRSRAEDVKLTRLEITFAHTDVGIMDAVISVAPHVVHLGLIEVEDPDDSKLSPRRPWNHGKEWAKALKKLKCLESFKLMTARFTMPPTRPLPDVWYPRPRNLFKIPLGIHIWHQNIRTLTNVRHGWAWDETIMDYTYNAVPLPMGINIPVV</sequence>
<reference evidence="1 2" key="1">
    <citation type="submission" date="2015-04" db="EMBL/GenBank/DDBJ databases">
        <title>Complete genome sequence of Schizopora paradoxa KUC8140, a cosmopolitan wood degrader in East Asia.</title>
        <authorList>
            <consortium name="DOE Joint Genome Institute"/>
            <person name="Min B."/>
            <person name="Park H."/>
            <person name="Jang Y."/>
            <person name="Kim J.-J."/>
            <person name="Kim K.H."/>
            <person name="Pangilinan J."/>
            <person name="Lipzen A."/>
            <person name="Riley R."/>
            <person name="Grigoriev I.V."/>
            <person name="Spatafora J.W."/>
            <person name="Choi I.-G."/>
        </authorList>
    </citation>
    <scope>NUCLEOTIDE SEQUENCE [LARGE SCALE GENOMIC DNA]</scope>
    <source>
        <strain evidence="1 2">KUC8140</strain>
    </source>
</reference>
<organism evidence="1 2">
    <name type="scientific">Schizopora paradoxa</name>
    <dbReference type="NCBI Taxonomy" id="27342"/>
    <lineage>
        <taxon>Eukaryota</taxon>
        <taxon>Fungi</taxon>
        <taxon>Dikarya</taxon>
        <taxon>Basidiomycota</taxon>
        <taxon>Agaricomycotina</taxon>
        <taxon>Agaricomycetes</taxon>
        <taxon>Hymenochaetales</taxon>
        <taxon>Schizoporaceae</taxon>
        <taxon>Schizopora</taxon>
    </lineage>
</organism>
<dbReference type="InParanoid" id="A0A0H2R7L6"/>
<proteinExistence type="predicted"/>
<evidence type="ECO:0000313" key="2">
    <source>
        <dbReference type="Proteomes" id="UP000053477"/>
    </source>
</evidence>
<dbReference type="OrthoDB" id="3167560at2759"/>
<dbReference type="AlphaFoldDB" id="A0A0H2R7L6"/>
<protein>
    <recommendedName>
        <fullName evidence="3">F-box domain-containing protein</fullName>
    </recommendedName>
</protein>
<evidence type="ECO:0000313" key="1">
    <source>
        <dbReference type="EMBL" id="KLO05448.1"/>
    </source>
</evidence>
<gene>
    <name evidence="1" type="ORF">SCHPADRAFT_946903</name>
</gene>
<keyword evidence="2" id="KW-1185">Reference proteome</keyword>